<organism evidence="1">
    <name type="scientific">candidate division CPR1 bacterium ADurb.Bin160</name>
    <dbReference type="NCBI Taxonomy" id="1852826"/>
    <lineage>
        <taxon>Bacteria</taxon>
        <taxon>candidate division CPR1</taxon>
    </lineage>
</organism>
<evidence type="ECO:0000313" key="1">
    <source>
        <dbReference type="EMBL" id="OQB41693.1"/>
    </source>
</evidence>
<name>A0A1V5ZN70_9BACT</name>
<comment type="caution">
    <text evidence="1">The sequence shown here is derived from an EMBL/GenBank/DDBJ whole genome shotgun (WGS) entry which is preliminary data.</text>
</comment>
<reference evidence="1" key="1">
    <citation type="submission" date="2017-02" db="EMBL/GenBank/DDBJ databases">
        <title>Delving into the versatile metabolic prowess of the omnipresent phylum Bacteroidetes.</title>
        <authorList>
            <person name="Nobu M.K."/>
            <person name="Mei R."/>
            <person name="Narihiro T."/>
            <person name="Kuroda K."/>
            <person name="Liu W.-T."/>
        </authorList>
    </citation>
    <scope>NUCLEOTIDE SEQUENCE</scope>
    <source>
        <strain evidence="1">ADurb.Bin160</strain>
    </source>
</reference>
<protein>
    <submittedName>
        <fullName evidence="1">Uncharacterized protein</fullName>
    </submittedName>
</protein>
<sequence length="175" mass="20518">MKKVYYCVFKNKKGIIKKKHISNSHLFFIPMKDTFVYLMLYAVDENKPNIYYALAIAEDDIYKQRLYLKEETLHFKGKFQVVEGIPCQSISIAENKQKISLEEPGEHIKSDIFYKNLNDIVEMYGKKFPIIELKFDFAPLFPENTLRRGMKKMGARKKLAVVGNIFGFSKNEVEK</sequence>
<proteinExistence type="predicted"/>
<accession>A0A1V5ZN70</accession>
<dbReference type="AlphaFoldDB" id="A0A1V5ZN70"/>
<dbReference type="Proteomes" id="UP000485621">
    <property type="component" value="Unassembled WGS sequence"/>
</dbReference>
<dbReference type="EMBL" id="MWDB01000012">
    <property type="protein sequence ID" value="OQB41693.1"/>
    <property type="molecule type" value="Genomic_DNA"/>
</dbReference>
<gene>
    <name evidence="1" type="ORF">BWY04_00689</name>
</gene>